<evidence type="ECO:0000256" key="1">
    <source>
        <dbReference type="SAM" id="MobiDB-lite"/>
    </source>
</evidence>
<evidence type="ECO:0000313" key="2">
    <source>
        <dbReference type="EMBL" id="CAK9259890.1"/>
    </source>
</evidence>
<organism evidence="2 3">
    <name type="scientific">Sphagnum jensenii</name>
    <dbReference type="NCBI Taxonomy" id="128206"/>
    <lineage>
        <taxon>Eukaryota</taxon>
        <taxon>Viridiplantae</taxon>
        <taxon>Streptophyta</taxon>
        <taxon>Embryophyta</taxon>
        <taxon>Bryophyta</taxon>
        <taxon>Sphagnophytina</taxon>
        <taxon>Sphagnopsida</taxon>
        <taxon>Sphagnales</taxon>
        <taxon>Sphagnaceae</taxon>
        <taxon>Sphagnum</taxon>
    </lineage>
</organism>
<gene>
    <name evidence="2" type="ORF">CSSPJE1EN1_LOCUS5368</name>
</gene>
<protein>
    <submittedName>
        <fullName evidence="2">Uncharacterized protein</fullName>
    </submittedName>
</protein>
<evidence type="ECO:0000313" key="3">
    <source>
        <dbReference type="Proteomes" id="UP001497444"/>
    </source>
</evidence>
<proteinExistence type="predicted"/>
<accession>A0ABP0W3H2</accession>
<dbReference type="Proteomes" id="UP001497444">
    <property type="component" value="Chromosome 12"/>
</dbReference>
<name>A0ABP0W3H2_9BRYO</name>
<sequence length="78" mass="8631">MSSSNAFGVHDHAAQFRGVRGSFLCAEGFGISSKCCFMALSLLSARRRWEAGWKGGSERGIRQASKHATRRSSLQRRK</sequence>
<keyword evidence="3" id="KW-1185">Reference proteome</keyword>
<feature type="compositionally biased region" description="Basic residues" evidence="1">
    <location>
        <begin position="64"/>
        <end position="78"/>
    </location>
</feature>
<dbReference type="EMBL" id="OZ020107">
    <property type="protein sequence ID" value="CAK9259890.1"/>
    <property type="molecule type" value="Genomic_DNA"/>
</dbReference>
<feature type="region of interest" description="Disordered" evidence="1">
    <location>
        <begin position="54"/>
        <end position="78"/>
    </location>
</feature>
<reference evidence="2" key="1">
    <citation type="submission" date="2024-02" db="EMBL/GenBank/DDBJ databases">
        <authorList>
            <consortium name="ELIXIR-Norway"/>
            <consortium name="Elixir Norway"/>
        </authorList>
    </citation>
    <scope>NUCLEOTIDE SEQUENCE</scope>
</reference>